<keyword evidence="1" id="KW-1133">Transmembrane helix</keyword>
<reference evidence="2 3" key="1">
    <citation type="submission" date="2021-03" db="EMBL/GenBank/DDBJ databases">
        <title>Genomic Encyclopedia of Type Strains, Phase IV (KMG-IV): sequencing the most valuable type-strain genomes for metagenomic binning, comparative biology and taxonomic classification.</title>
        <authorList>
            <person name="Goeker M."/>
        </authorList>
    </citation>
    <scope>NUCLEOTIDE SEQUENCE [LARGE SCALE GENOMIC DNA]</scope>
    <source>
        <strain evidence="2 3">DSM 40526</strain>
    </source>
</reference>
<proteinExistence type="predicted"/>
<dbReference type="EMBL" id="JAGGLQ010000005">
    <property type="protein sequence ID" value="MBP2037342.1"/>
    <property type="molecule type" value="Genomic_DNA"/>
</dbReference>
<protein>
    <submittedName>
        <fullName evidence="2">Uncharacterized protein</fullName>
    </submittedName>
</protein>
<comment type="caution">
    <text evidence="2">The sequence shown here is derived from an EMBL/GenBank/DDBJ whole genome shotgun (WGS) entry which is preliminary data.</text>
</comment>
<evidence type="ECO:0000256" key="1">
    <source>
        <dbReference type="SAM" id="Phobius"/>
    </source>
</evidence>
<dbReference type="Proteomes" id="UP001519310">
    <property type="component" value="Unassembled WGS sequence"/>
</dbReference>
<evidence type="ECO:0000313" key="2">
    <source>
        <dbReference type="EMBL" id="MBP2037342.1"/>
    </source>
</evidence>
<keyword evidence="3" id="KW-1185">Reference proteome</keyword>
<keyword evidence="1" id="KW-0812">Transmembrane</keyword>
<accession>A0ABS4L5F7</accession>
<name>A0ABS4L5F7_STRAV</name>
<sequence length="146" mass="16473">MLDVVDREHHGRGFGELPHRSTEFALQFIALGITAKLLTYSFALLTGKIRAQCAKTPSEFLVKGSSVDDVPEQAQRNFRLLGDGSRLQDHRSGRLRKVRQGCQNFTFAAACGCFQQDCCRPSGRTHRIVRGYQLFRFFSSSEQHHG</sequence>
<gene>
    <name evidence="2" type="ORF">J2Z77_003143</name>
</gene>
<keyword evidence="1" id="KW-0472">Membrane</keyword>
<organism evidence="2 3">
    <name type="scientific">Streptomyces avidinii</name>
    <dbReference type="NCBI Taxonomy" id="1895"/>
    <lineage>
        <taxon>Bacteria</taxon>
        <taxon>Bacillati</taxon>
        <taxon>Actinomycetota</taxon>
        <taxon>Actinomycetes</taxon>
        <taxon>Kitasatosporales</taxon>
        <taxon>Streptomycetaceae</taxon>
        <taxon>Streptomyces</taxon>
    </lineage>
</organism>
<feature type="transmembrane region" description="Helical" evidence="1">
    <location>
        <begin position="24"/>
        <end position="45"/>
    </location>
</feature>
<evidence type="ECO:0000313" key="3">
    <source>
        <dbReference type="Proteomes" id="UP001519310"/>
    </source>
</evidence>